<dbReference type="PANTHER" id="PTHR34535">
    <property type="entry name" value="HYDROGENASE MATURATION FACTOR HYPA"/>
    <property type="match status" value="1"/>
</dbReference>
<comment type="caution">
    <text evidence="4">The sequence shown here is derived from an EMBL/GenBank/DDBJ whole genome shotgun (WGS) entry which is preliminary data.</text>
</comment>
<evidence type="ECO:0000256" key="3">
    <source>
        <dbReference type="ARBA" id="ARBA00022833"/>
    </source>
</evidence>
<dbReference type="AlphaFoldDB" id="A0A7W3MTK1"/>
<dbReference type="GO" id="GO:0016151">
    <property type="term" value="F:nickel cation binding"/>
    <property type="evidence" value="ECO:0007669"/>
    <property type="project" value="InterPro"/>
</dbReference>
<name>A0A7W3MTK1_9ACTN</name>
<keyword evidence="3" id="KW-0862">Zinc</keyword>
<dbReference type="PANTHER" id="PTHR34535:SF3">
    <property type="entry name" value="HYDROGENASE MATURATION FACTOR HYPA"/>
    <property type="match status" value="1"/>
</dbReference>
<dbReference type="Gene3D" id="3.30.2320.80">
    <property type="match status" value="1"/>
</dbReference>
<dbReference type="Proteomes" id="UP000539313">
    <property type="component" value="Unassembled WGS sequence"/>
</dbReference>
<organism evidence="4 5">
    <name type="scientific">Thermomonospora cellulosilytica</name>
    <dbReference type="NCBI Taxonomy" id="1411118"/>
    <lineage>
        <taxon>Bacteria</taxon>
        <taxon>Bacillati</taxon>
        <taxon>Actinomycetota</taxon>
        <taxon>Actinomycetes</taxon>
        <taxon>Streptosporangiales</taxon>
        <taxon>Thermomonosporaceae</taxon>
        <taxon>Thermomonospora</taxon>
    </lineage>
</organism>
<gene>
    <name evidence="4" type="ORF">HNR21_000513</name>
</gene>
<sequence>MHEMGLCEAIVDAVLLRAEGRRVRAVRVRVAGHPVVREVVDQGFALAAAGTVAEGAELDLVVEPPGVVCRLCAEWSPVTTARALLACPRCGGLDVVPAEEERLVVEAITFDTEPAAVAGGES</sequence>
<evidence type="ECO:0000313" key="4">
    <source>
        <dbReference type="EMBL" id="MBA9001631.1"/>
    </source>
</evidence>
<keyword evidence="2" id="KW-0479">Metal-binding</keyword>
<dbReference type="EMBL" id="JACJII010000001">
    <property type="protein sequence ID" value="MBA9001631.1"/>
    <property type="molecule type" value="Genomic_DNA"/>
</dbReference>
<evidence type="ECO:0000256" key="1">
    <source>
        <dbReference type="ARBA" id="ARBA00022596"/>
    </source>
</evidence>
<evidence type="ECO:0000256" key="2">
    <source>
        <dbReference type="ARBA" id="ARBA00022723"/>
    </source>
</evidence>
<proteinExistence type="predicted"/>
<dbReference type="Pfam" id="PF01155">
    <property type="entry name" value="HypA"/>
    <property type="match status" value="1"/>
</dbReference>
<accession>A0A7W3MTK1</accession>
<protein>
    <submittedName>
        <fullName evidence="4">Hydrogenase nickel incorporation protein HypA/HybF</fullName>
    </submittedName>
</protein>
<keyword evidence="5" id="KW-1185">Reference proteome</keyword>
<dbReference type="GO" id="GO:0051604">
    <property type="term" value="P:protein maturation"/>
    <property type="evidence" value="ECO:0007669"/>
    <property type="project" value="InterPro"/>
</dbReference>
<keyword evidence="1" id="KW-0533">Nickel</keyword>
<evidence type="ECO:0000313" key="5">
    <source>
        <dbReference type="Proteomes" id="UP000539313"/>
    </source>
</evidence>
<reference evidence="4 5" key="1">
    <citation type="submission" date="2020-08" db="EMBL/GenBank/DDBJ databases">
        <title>Sequencing the genomes of 1000 actinobacteria strains.</title>
        <authorList>
            <person name="Klenk H.-P."/>
        </authorList>
    </citation>
    <scope>NUCLEOTIDE SEQUENCE [LARGE SCALE GENOMIC DNA]</scope>
    <source>
        <strain evidence="4 5">DSM 45823</strain>
    </source>
</reference>
<dbReference type="InterPro" id="IPR000688">
    <property type="entry name" value="HypA/HybF"/>
</dbReference>
<dbReference type="GO" id="GO:0008270">
    <property type="term" value="F:zinc ion binding"/>
    <property type="evidence" value="ECO:0007669"/>
    <property type="project" value="TreeGrafter"/>
</dbReference>